<name>A0A517XLV1_9BACT</name>
<dbReference type="KEGG" id="uli:ETAA1_03780"/>
<keyword evidence="2" id="KW-0808">Transferase</keyword>
<organism evidence="2 3">
    <name type="scientific">Urbifossiella limnaea</name>
    <dbReference type="NCBI Taxonomy" id="2528023"/>
    <lineage>
        <taxon>Bacteria</taxon>
        <taxon>Pseudomonadati</taxon>
        <taxon>Planctomycetota</taxon>
        <taxon>Planctomycetia</taxon>
        <taxon>Gemmatales</taxon>
        <taxon>Gemmataceae</taxon>
        <taxon>Urbifossiella</taxon>
    </lineage>
</organism>
<dbReference type="Gene3D" id="3.40.50.150">
    <property type="entry name" value="Vaccinia Virus protein VP39"/>
    <property type="match status" value="1"/>
</dbReference>
<dbReference type="InterPro" id="IPR029063">
    <property type="entry name" value="SAM-dependent_MTases_sf"/>
</dbReference>
<protein>
    <submittedName>
        <fullName evidence="2">Methyltransferase domain protein</fullName>
    </submittedName>
</protein>
<keyword evidence="3" id="KW-1185">Reference proteome</keyword>
<gene>
    <name evidence="2" type="ORF">ETAA1_03780</name>
</gene>
<keyword evidence="2" id="KW-0489">Methyltransferase</keyword>
<evidence type="ECO:0000259" key="1">
    <source>
        <dbReference type="Pfam" id="PF08241"/>
    </source>
</evidence>
<dbReference type="GO" id="GO:0008757">
    <property type="term" value="F:S-adenosylmethionine-dependent methyltransferase activity"/>
    <property type="evidence" value="ECO:0007669"/>
    <property type="project" value="InterPro"/>
</dbReference>
<dbReference type="RefSeq" id="WP_145233820.1">
    <property type="nucleotide sequence ID" value="NZ_CP036273.1"/>
</dbReference>
<evidence type="ECO:0000313" key="2">
    <source>
        <dbReference type="EMBL" id="QDU18490.1"/>
    </source>
</evidence>
<feature type="domain" description="Methyltransferase type 11" evidence="1">
    <location>
        <begin position="42"/>
        <end position="133"/>
    </location>
</feature>
<proteinExistence type="predicted"/>
<dbReference type="Pfam" id="PF08241">
    <property type="entry name" value="Methyltransf_11"/>
    <property type="match status" value="1"/>
</dbReference>
<dbReference type="Proteomes" id="UP000319576">
    <property type="component" value="Chromosome"/>
</dbReference>
<reference evidence="2 3" key="1">
    <citation type="submission" date="2019-02" db="EMBL/GenBank/DDBJ databases">
        <title>Deep-cultivation of Planctomycetes and their phenomic and genomic characterization uncovers novel biology.</title>
        <authorList>
            <person name="Wiegand S."/>
            <person name="Jogler M."/>
            <person name="Boedeker C."/>
            <person name="Pinto D."/>
            <person name="Vollmers J."/>
            <person name="Rivas-Marin E."/>
            <person name="Kohn T."/>
            <person name="Peeters S.H."/>
            <person name="Heuer A."/>
            <person name="Rast P."/>
            <person name="Oberbeckmann S."/>
            <person name="Bunk B."/>
            <person name="Jeske O."/>
            <person name="Meyerdierks A."/>
            <person name="Storesund J.E."/>
            <person name="Kallscheuer N."/>
            <person name="Luecker S."/>
            <person name="Lage O.M."/>
            <person name="Pohl T."/>
            <person name="Merkel B.J."/>
            <person name="Hornburger P."/>
            <person name="Mueller R.-W."/>
            <person name="Bruemmer F."/>
            <person name="Labrenz M."/>
            <person name="Spormann A.M."/>
            <person name="Op den Camp H."/>
            <person name="Overmann J."/>
            <person name="Amann R."/>
            <person name="Jetten M.S.M."/>
            <person name="Mascher T."/>
            <person name="Medema M.H."/>
            <person name="Devos D.P."/>
            <person name="Kaster A.-K."/>
            <person name="Ovreas L."/>
            <person name="Rohde M."/>
            <person name="Galperin M.Y."/>
            <person name="Jogler C."/>
        </authorList>
    </citation>
    <scope>NUCLEOTIDE SEQUENCE [LARGE SCALE GENOMIC DNA]</scope>
    <source>
        <strain evidence="2 3">ETA_A1</strain>
    </source>
</reference>
<dbReference type="SUPFAM" id="SSF53335">
    <property type="entry name" value="S-adenosyl-L-methionine-dependent methyltransferases"/>
    <property type="match status" value="1"/>
</dbReference>
<dbReference type="InterPro" id="IPR013216">
    <property type="entry name" value="Methyltransf_11"/>
</dbReference>
<dbReference type="EMBL" id="CP036273">
    <property type="protein sequence ID" value="QDU18490.1"/>
    <property type="molecule type" value="Genomic_DNA"/>
</dbReference>
<accession>A0A517XLV1</accession>
<sequence>MTPWHDPALLARLARVRAPWDALTARVVRAAVARFVPPGLLVEVGAGGGQLRAWLPPDRAADTTHTDTSAPFLDVLRADYPDAAVALAPVTALPFADGALAGVLGLCVLDALPDAAAARDEFRRVLRPGGVVLHVLDLATSPGGAFAELIARGEFPLPNFARDPGVLEALTDAQRALLPAADDFDEVLAVPWAAYSRFAGMWAAARHPLAADVLAYADPADAAALDPDALAQRFMHFRNNPDRLRVLYRALLGLTLTARQLGRDWPLRGLSLRAHLRDRLTRTFAGGFEVVFAGPVLAREPAAGENVLRHAGKTVPGAAALPAATAVDEWDGPAAPPTGAWRATTVEVFAARRA</sequence>
<dbReference type="GO" id="GO:0032259">
    <property type="term" value="P:methylation"/>
    <property type="evidence" value="ECO:0007669"/>
    <property type="project" value="UniProtKB-KW"/>
</dbReference>
<dbReference type="AlphaFoldDB" id="A0A517XLV1"/>
<evidence type="ECO:0000313" key="3">
    <source>
        <dbReference type="Proteomes" id="UP000319576"/>
    </source>
</evidence>